<dbReference type="NCBIfam" id="TIGR04183">
    <property type="entry name" value="Por_Secre_tail"/>
    <property type="match status" value="1"/>
</dbReference>
<sequence length="87" mass="9577">MVLPAQTATNVLPNPARGPVTVRWTQADFTVDSLELIDAVGRRVLHRSARPAEQDELTLDVSGVRAGLYLIILHTSQGKVYKRLSLL</sequence>
<evidence type="ECO:0000259" key="1">
    <source>
        <dbReference type="Pfam" id="PF18962"/>
    </source>
</evidence>
<dbReference type="AlphaFoldDB" id="A0A246FKZ2"/>
<organism evidence="2 3">
    <name type="scientific">Hymenobacter amundsenii</name>
    <dbReference type="NCBI Taxonomy" id="2006685"/>
    <lineage>
        <taxon>Bacteria</taxon>
        <taxon>Pseudomonadati</taxon>
        <taxon>Bacteroidota</taxon>
        <taxon>Cytophagia</taxon>
        <taxon>Cytophagales</taxon>
        <taxon>Hymenobacteraceae</taxon>
        <taxon>Hymenobacter</taxon>
    </lineage>
</organism>
<comment type="caution">
    <text evidence="2">The sequence shown here is derived from an EMBL/GenBank/DDBJ whole genome shotgun (WGS) entry which is preliminary data.</text>
</comment>
<proteinExistence type="predicted"/>
<protein>
    <recommendedName>
        <fullName evidence="1">Secretion system C-terminal sorting domain-containing protein</fullName>
    </recommendedName>
</protein>
<evidence type="ECO:0000313" key="2">
    <source>
        <dbReference type="EMBL" id="OWP62255.1"/>
    </source>
</evidence>
<dbReference type="Proteomes" id="UP000197277">
    <property type="component" value="Unassembled WGS sequence"/>
</dbReference>
<dbReference type="InterPro" id="IPR026444">
    <property type="entry name" value="Secre_tail"/>
</dbReference>
<dbReference type="Pfam" id="PF18962">
    <property type="entry name" value="Por_Secre_tail"/>
    <property type="match status" value="1"/>
</dbReference>
<reference evidence="2 3" key="1">
    <citation type="submission" date="2017-06" db="EMBL/GenBank/DDBJ databases">
        <title>Hymenobacter amundsenii sp. nov. isolated from regoliths in Antarctica.</title>
        <authorList>
            <person name="Sedlacek I."/>
            <person name="Kralova S."/>
            <person name="Pantucek R."/>
            <person name="Svec P."/>
            <person name="Holochova P."/>
            <person name="Stankova E."/>
            <person name="Vrbovska V."/>
            <person name="Busse H.-J."/>
        </authorList>
    </citation>
    <scope>NUCLEOTIDE SEQUENCE [LARGE SCALE GENOMIC DNA]</scope>
    <source>
        <strain evidence="2 3">CCM 8682</strain>
    </source>
</reference>
<name>A0A246FKZ2_9BACT</name>
<dbReference type="OrthoDB" id="1524003at2"/>
<gene>
    <name evidence="2" type="ORF">CDA63_15240</name>
</gene>
<accession>A0A246FKZ2</accession>
<keyword evidence="3" id="KW-1185">Reference proteome</keyword>
<dbReference type="EMBL" id="NIRR01000029">
    <property type="protein sequence ID" value="OWP62255.1"/>
    <property type="molecule type" value="Genomic_DNA"/>
</dbReference>
<feature type="domain" description="Secretion system C-terminal sorting" evidence="1">
    <location>
        <begin position="12"/>
        <end position="84"/>
    </location>
</feature>
<evidence type="ECO:0000313" key="3">
    <source>
        <dbReference type="Proteomes" id="UP000197277"/>
    </source>
</evidence>